<comment type="caution">
    <text evidence="10">The sequence shown here is derived from an EMBL/GenBank/DDBJ whole genome shotgun (WGS) entry which is preliminary data.</text>
</comment>
<keyword evidence="3 7" id="KW-0812">Transmembrane</keyword>
<evidence type="ECO:0000259" key="8">
    <source>
        <dbReference type="Pfam" id="PF02687"/>
    </source>
</evidence>
<dbReference type="GO" id="GO:0022857">
    <property type="term" value="F:transmembrane transporter activity"/>
    <property type="evidence" value="ECO:0007669"/>
    <property type="project" value="TreeGrafter"/>
</dbReference>
<name>A0A969WGT9_9GAMM</name>
<dbReference type="PANTHER" id="PTHR30572:SF15">
    <property type="entry name" value="ABC TRANSPORTER PERMEASE"/>
    <property type="match status" value="1"/>
</dbReference>
<evidence type="ECO:0000259" key="9">
    <source>
        <dbReference type="Pfam" id="PF12704"/>
    </source>
</evidence>
<feature type="transmembrane region" description="Helical" evidence="7">
    <location>
        <begin position="20"/>
        <end position="40"/>
    </location>
</feature>
<feature type="transmembrane region" description="Helical" evidence="7">
    <location>
        <begin position="444"/>
        <end position="464"/>
    </location>
</feature>
<keyword evidence="4 7" id="KW-1133">Transmembrane helix</keyword>
<sequence length="481" mass="50445">MSTNLQAALRALLQNKLQALLTLCGMSVGVAMVVIVSGLGRGAQLTIEDQIQRAGPTLIVVRSGNFQPIAQFTRGQQDTSGGGSAESSASSNGMDEGAFDVEAANRAGPKREVGKRWTQSKVPATPLSDAELHMMQHDVPNVLAVAGSIDGNLSVDPSSRAAVRVVHVEGFAPAWPDMHNWHLVAGRMVSDPEHASAAPVAMVTAAAGKRLWPDATSPLGQTLQLGGKTITVVGVIARSGDDSGNALVVPHVEVPLTLSKVLLKRDDYDSITVRTASVAVTSKVANEIIAQLRDLHQLSDETIDDFRVESQSTSALPGMGVNPLMSRAIHSNVFELEKASWEEMAKSMRQAGRTFALLLAAAAAVSLVVGGIGVMNIMLVSVTARTREIGLRMAVGARTRDVLTQFMVEAVALAAIGGVVGLGLGAAGLYLAHHGFHWATSISPGMLFVAILMAMLTGVVFGYGPARRAAVLDPVVALRKE</sequence>
<evidence type="ECO:0000256" key="4">
    <source>
        <dbReference type="ARBA" id="ARBA00022989"/>
    </source>
</evidence>
<evidence type="ECO:0000256" key="7">
    <source>
        <dbReference type="SAM" id="Phobius"/>
    </source>
</evidence>
<feature type="region of interest" description="Disordered" evidence="6">
    <location>
        <begin position="73"/>
        <end position="95"/>
    </location>
</feature>
<dbReference type="AlphaFoldDB" id="A0A969WGT9"/>
<comment type="subcellular location">
    <subcellularLocation>
        <location evidence="1">Cell membrane</location>
        <topology evidence="1">Multi-pass membrane protein</topology>
    </subcellularLocation>
</comment>
<feature type="domain" description="ABC3 transporter permease C-terminal" evidence="8">
    <location>
        <begin position="362"/>
        <end position="470"/>
    </location>
</feature>
<dbReference type="RefSeq" id="WP_168149728.1">
    <property type="nucleotide sequence ID" value="NZ_JAAVXB010000015.1"/>
</dbReference>
<organism evidence="10 11">
    <name type="scientific">Solimonas marina</name>
    <dbReference type="NCBI Taxonomy" id="2714601"/>
    <lineage>
        <taxon>Bacteria</taxon>
        <taxon>Pseudomonadati</taxon>
        <taxon>Pseudomonadota</taxon>
        <taxon>Gammaproteobacteria</taxon>
        <taxon>Nevskiales</taxon>
        <taxon>Nevskiaceae</taxon>
        <taxon>Solimonas</taxon>
    </lineage>
</organism>
<proteinExistence type="predicted"/>
<dbReference type="PANTHER" id="PTHR30572">
    <property type="entry name" value="MEMBRANE COMPONENT OF TRANSPORTER-RELATED"/>
    <property type="match status" value="1"/>
</dbReference>
<keyword evidence="11" id="KW-1185">Reference proteome</keyword>
<keyword evidence="5 7" id="KW-0472">Membrane</keyword>
<accession>A0A969WGT9</accession>
<dbReference type="InterPro" id="IPR050250">
    <property type="entry name" value="Macrolide_Exporter_MacB"/>
</dbReference>
<evidence type="ECO:0000256" key="1">
    <source>
        <dbReference type="ARBA" id="ARBA00004651"/>
    </source>
</evidence>
<evidence type="ECO:0000256" key="5">
    <source>
        <dbReference type="ARBA" id="ARBA00023136"/>
    </source>
</evidence>
<keyword evidence="2" id="KW-1003">Cell membrane</keyword>
<dbReference type="GO" id="GO:0005886">
    <property type="term" value="C:plasma membrane"/>
    <property type="evidence" value="ECO:0007669"/>
    <property type="project" value="UniProtKB-SubCell"/>
</dbReference>
<dbReference type="Pfam" id="PF12704">
    <property type="entry name" value="MacB_PCD"/>
    <property type="match status" value="1"/>
</dbReference>
<evidence type="ECO:0000313" key="10">
    <source>
        <dbReference type="EMBL" id="NKF24420.1"/>
    </source>
</evidence>
<evidence type="ECO:0000256" key="2">
    <source>
        <dbReference type="ARBA" id="ARBA00022475"/>
    </source>
</evidence>
<evidence type="ECO:0000313" key="11">
    <source>
        <dbReference type="Proteomes" id="UP000653472"/>
    </source>
</evidence>
<feature type="transmembrane region" description="Helical" evidence="7">
    <location>
        <begin position="355"/>
        <end position="379"/>
    </location>
</feature>
<protein>
    <submittedName>
        <fullName evidence="10">FtsX-like permease family protein</fullName>
    </submittedName>
</protein>
<evidence type="ECO:0000256" key="6">
    <source>
        <dbReference type="SAM" id="MobiDB-lite"/>
    </source>
</evidence>
<dbReference type="Pfam" id="PF02687">
    <property type="entry name" value="FtsX"/>
    <property type="match status" value="1"/>
</dbReference>
<gene>
    <name evidence="10" type="ORF">G7Y82_19085</name>
</gene>
<dbReference type="EMBL" id="JAAVXB010000015">
    <property type="protein sequence ID" value="NKF24420.1"/>
    <property type="molecule type" value="Genomic_DNA"/>
</dbReference>
<dbReference type="InterPro" id="IPR025857">
    <property type="entry name" value="MacB_PCD"/>
</dbReference>
<evidence type="ECO:0000256" key="3">
    <source>
        <dbReference type="ARBA" id="ARBA00022692"/>
    </source>
</evidence>
<dbReference type="InterPro" id="IPR003838">
    <property type="entry name" value="ABC3_permease_C"/>
</dbReference>
<feature type="transmembrane region" description="Helical" evidence="7">
    <location>
        <begin position="410"/>
        <end position="432"/>
    </location>
</feature>
<reference evidence="10" key="1">
    <citation type="submission" date="2020-03" db="EMBL/GenBank/DDBJ databases">
        <title>Solimonas marina sp. nov., isolated from deep seawater of the Pacific Ocean.</title>
        <authorList>
            <person name="Liu X."/>
            <person name="Lai Q."/>
            <person name="Sun F."/>
            <person name="Gai Y."/>
            <person name="Li G."/>
            <person name="Shao Z."/>
        </authorList>
    </citation>
    <scope>NUCLEOTIDE SEQUENCE</scope>
    <source>
        <strain evidence="10">C16B3</strain>
    </source>
</reference>
<feature type="domain" description="MacB-like periplasmic core" evidence="9">
    <location>
        <begin position="20"/>
        <end position="289"/>
    </location>
</feature>
<dbReference type="Proteomes" id="UP000653472">
    <property type="component" value="Unassembled WGS sequence"/>
</dbReference>